<proteinExistence type="predicted"/>
<dbReference type="InterPro" id="IPR012074">
    <property type="entry name" value="GAF_ANTAR"/>
</dbReference>
<evidence type="ECO:0000256" key="2">
    <source>
        <dbReference type="ARBA" id="ARBA00023163"/>
    </source>
</evidence>
<dbReference type="RefSeq" id="WP_091216311.1">
    <property type="nucleotide sequence ID" value="NZ_FNHE01000003.1"/>
</dbReference>
<dbReference type="Gene3D" id="3.30.450.40">
    <property type="match status" value="1"/>
</dbReference>
<reference evidence="5" key="1">
    <citation type="submission" date="2016-10" db="EMBL/GenBank/DDBJ databases">
        <authorList>
            <person name="Varghese N."/>
            <person name="Submissions S."/>
        </authorList>
    </citation>
    <scope>NUCLEOTIDE SEQUENCE [LARGE SCALE GENOMIC DNA]</scope>
    <source>
        <strain evidence="5">DSM 45419</strain>
    </source>
</reference>
<dbReference type="InterPro" id="IPR005561">
    <property type="entry name" value="ANTAR"/>
</dbReference>
<protein>
    <submittedName>
        <fullName evidence="4">GAF domain-containing protein</fullName>
    </submittedName>
</protein>
<dbReference type="Pfam" id="PF13185">
    <property type="entry name" value="GAF_2"/>
    <property type="match status" value="1"/>
</dbReference>
<evidence type="ECO:0000313" key="4">
    <source>
        <dbReference type="EMBL" id="SDM11191.1"/>
    </source>
</evidence>
<dbReference type="STRING" id="1137991.SAMN05660642_01702"/>
<evidence type="ECO:0000313" key="5">
    <source>
        <dbReference type="Proteomes" id="UP000198680"/>
    </source>
</evidence>
<dbReference type="PIRSF" id="PIRSF036625">
    <property type="entry name" value="GAF_ANTAR"/>
    <property type="match status" value="1"/>
</dbReference>
<evidence type="ECO:0000256" key="1">
    <source>
        <dbReference type="ARBA" id="ARBA00023015"/>
    </source>
</evidence>
<keyword evidence="2" id="KW-0804">Transcription</keyword>
<dbReference type="SMART" id="SM00065">
    <property type="entry name" value="GAF"/>
    <property type="match status" value="1"/>
</dbReference>
<dbReference type="EMBL" id="FNHE01000003">
    <property type="protein sequence ID" value="SDM11191.1"/>
    <property type="molecule type" value="Genomic_DNA"/>
</dbReference>
<dbReference type="AlphaFoldDB" id="A0A1G9QK25"/>
<name>A0A1G9QK25_9ACTN</name>
<dbReference type="InterPro" id="IPR003018">
    <property type="entry name" value="GAF"/>
</dbReference>
<evidence type="ECO:0000259" key="3">
    <source>
        <dbReference type="PROSITE" id="PS50921"/>
    </source>
</evidence>
<keyword evidence="1" id="KW-0805">Transcription regulation</keyword>
<organism evidence="4 5">
    <name type="scientific">Geodermatophilus siccatus</name>
    <dbReference type="NCBI Taxonomy" id="1137991"/>
    <lineage>
        <taxon>Bacteria</taxon>
        <taxon>Bacillati</taxon>
        <taxon>Actinomycetota</taxon>
        <taxon>Actinomycetes</taxon>
        <taxon>Geodermatophilales</taxon>
        <taxon>Geodermatophilaceae</taxon>
        <taxon>Geodermatophilus</taxon>
    </lineage>
</organism>
<keyword evidence="5" id="KW-1185">Reference proteome</keyword>
<gene>
    <name evidence="4" type="ORF">SAMN05660642_01702</name>
</gene>
<dbReference type="Gene3D" id="1.10.10.10">
    <property type="entry name" value="Winged helix-like DNA-binding domain superfamily/Winged helix DNA-binding domain"/>
    <property type="match status" value="1"/>
</dbReference>
<dbReference type="InterPro" id="IPR036388">
    <property type="entry name" value="WH-like_DNA-bd_sf"/>
</dbReference>
<dbReference type="InterPro" id="IPR029016">
    <property type="entry name" value="GAF-like_dom_sf"/>
</dbReference>
<dbReference type="Proteomes" id="UP000198680">
    <property type="component" value="Unassembled WGS sequence"/>
</dbReference>
<accession>A0A1G9QK25</accession>
<feature type="domain" description="ANTAR" evidence="3">
    <location>
        <begin position="170"/>
        <end position="231"/>
    </location>
</feature>
<dbReference type="SUPFAM" id="SSF55781">
    <property type="entry name" value="GAF domain-like"/>
    <property type="match status" value="1"/>
</dbReference>
<sequence length="251" mass="27140">MAGPTDRSSPRTRAALDELGRLLLADHTPPSVLRRIVELVQQALPGAADVSITLMRDGSPTTAAFTGRLAEELDETQYERGYGPCLDAAMSGQFTEILDARAEDRWPEYVPVFLEHGALSSLAAPVPAPHLSAGLNVYARTARAFGDDDRSALAEFAAYAGAALTNMDALQDARELAENMQKAMEFRSVIEQAKGILVERYRLTAQQAFRLLAEASMHTNRKVRDIAEDLVLTGELPAAPPIRRPPADGGS</sequence>
<dbReference type="SMART" id="SM01012">
    <property type="entry name" value="ANTAR"/>
    <property type="match status" value="1"/>
</dbReference>
<dbReference type="OrthoDB" id="4929862at2"/>
<dbReference type="Pfam" id="PF03861">
    <property type="entry name" value="ANTAR"/>
    <property type="match status" value="1"/>
</dbReference>
<dbReference type="PROSITE" id="PS50921">
    <property type="entry name" value="ANTAR"/>
    <property type="match status" value="1"/>
</dbReference>
<dbReference type="GO" id="GO:0003723">
    <property type="term" value="F:RNA binding"/>
    <property type="evidence" value="ECO:0007669"/>
    <property type="project" value="InterPro"/>
</dbReference>